<keyword evidence="4" id="KW-0234">DNA repair</keyword>
<dbReference type="InterPro" id="IPR038051">
    <property type="entry name" value="XRCC4-like_N_sf"/>
</dbReference>
<evidence type="ECO:0000256" key="8">
    <source>
        <dbReference type="SAM" id="MobiDB-lite"/>
    </source>
</evidence>
<keyword evidence="3" id="KW-0238">DNA-binding</keyword>
<name>A0A484FEX0_COLOR</name>
<dbReference type="AlphaFoldDB" id="A0A484FEX0"/>
<feature type="domain" description="XLF-like N-terminal" evidence="9">
    <location>
        <begin position="6"/>
        <end position="131"/>
    </location>
</feature>
<evidence type="ECO:0000313" key="12">
    <source>
        <dbReference type="Proteomes" id="UP000014480"/>
    </source>
</evidence>
<protein>
    <recommendedName>
        <fullName evidence="7">Non-homologous end-joining factor 1</fullName>
    </recommendedName>
</protein>
<dbReference type="Proteomes" id="UP000014480">
    <property type="component" value="Unassembled WGS sequence"/>
</dbReference>
<keyword evidence="5" id="KW-0539">Nucleus</keyword>
<reference evidence="12" key="1">
    <citation type="journal article" date="2013" name="New Phytol.">
        <title>Comparative genomic and transcriptomic analyses reveal the hemibiotrophic stage shift of Colletotrichum fungi.</title>
        <authorList>
            <person name="Gan P."/>
            <person name="Ikeda K."/>
            <person name="Irieda H."/>
            <person name="Narusaka M."/>
            <person name="O'Connell R.J."/>
            <person name="Narusaka Y."/>
            <person name="Takano Y."/>
            <person name="Kubo Y."/>
            <person name="Shirasu K."/>
        </authorList>
    </citation>
    <scope>NUCLEOTIDE SEQUENCE [LARGE SCALE GENOMIC DNA]</scope>
    <source>
        <strain evidence="12">104-T / ATCC 96160 / CBS 514.97 / LARS 414 / MAFF 240422</strain>
    </source>
</reference>
<reference evidence="12" key="2">
    <citation type="journal article" date="2019" name="Mol. Plant Microbe Interact.">
        <title>Genome sequence resources for four phytopathogenic fungi from the Colletotrichum orbiculare species complex.</title>
        <authorList>
            <person name="Gan P."/>
            <person name="Tsushima A."/>
            <person name="Narusaka M."/>
            <person name="Narusaka Y."/>
            <person name="Takano Y."/>
            <person name="Kubo Y."/>
            <person name="Shirasu K."/>
        </authorList>
    </citation>
    <scope>GENOME REANNOTATION</scope>
    <source>
        <strain evidence="12">104-T / ATCC 96160 / CBS 514.97 / LARS 414 / MAFF 240422</strain>
    </source>
</reference>
<accession>A0A484FEX0</accession>
<dbReference type="GO" id="GO:0032807">
    <property type="term" value="C:DNA ligase IV complex"/>
    <property type="evidence" value="ECO:0007669"/>
    <property type="project" value="TreeGrafter"/>
</dbReference>
<dbReference type="PANTHER" id="PTHR32235">
    <property type="entry name" value="NON-HOMOLOGOUS END-JOINING FACTOR 1"/>
    <property type="match status" value="1"/>
</dbReference>
<evidence type="ECO:0000256" key="1">
    <source>
        <dbReference type="ARBA" id="ARBA00004123"/>
    </source>
</evidence>
<dbReference type="Gene3D" id="2.170.210.10">
    <property type="entry name" value="DNA double-strand break repair and VJ recombination XRCC4, N-terminal"/>
    <property type="match status" value="1"/>
</dbReference>
<dbReference type="EMBL" id="AMCV02000035">
    <property type="protein sequence ID" value="TDZ16378.1"/>
    <property type="molecule type" value="Genomic_DNA"/>
</dbReference>
<keyword evidence="2" id="KW-0227">DNA damage</keyword>
<gene>
    <name evidence="11" type="ORF">Cob_v010721</name>
</gene>
<dbReference type="InterPro" id="IPR015381">
    <property type="entry name" value="XLF-like_N"/>
</dbReference>
<dbReference type="InterPro" id="IPR053829">
    <property type="entry name" value="XLF-like_CC"/>
</dbReference>
<dbReference type="GO" id="GO:0006303">
    <property type="term" value="P:double-strand break repair via nonhomologous end joining"/>
    <property type="evidence" value="ECO:0007669"/>
    <property type="project" value="TreeGrafter"/>
</dbReference>
<evidence type="ECO:0000256" key="7">
    <source>
        <dbReference type="ARBA" id="ARBA00044529"/>
    </source>
</evidence>
<evidence type="ECO:0000259" key="9">
    <source>
        <dbReference type="Pfam" id="PF09302"/>
    </source>
</evidence>
<sequence length="555" mass="60923">MKASAKWRPLRVPSSAGLPHLLVSTTFTEDAYAIQLTDMANVWSESLDRKAIYRRSLELGTVVDVTENKTNMRTFLEKLKSVFDESHADHRLASMALSMSPGKTAKEESLILDITCDIGWSSPLEWPVYLIKCSPSKLAAELTLPLARAKSIETRRVDSLLQTIQQKDLLLRKLLDKVEASGTLVELFPILAAKQQPSRKAAEARITGVAPFREDAWRSDTEGSDQDIRHFLQHAFGGSGLDYAPLVDPESPDLDRWWTKRGPDAVQILGPEVRQSIEQGSRPRTPPTGNRDNQSGFRSQGDDEDDFQVQSTPPSARKRKEAAMDLDNGTEDEESFIPDSLPIDRLKLPPPKLGIIGGRRPSAPPAAQDKRSGRKLGVIGGKKRGSPSPSPVKRDVRPQDADTTTESEVEDDAQVAEALPAPKPDDDETASESETERSARVNKPISPPTAASRSKIGRIGGIASRSKTPDASTREEAPLKRRLGRIGGEAQPPKSSKGPAAEAAEAAETSREQPESKPVALSKEDTMDRADNRRVELEKDLQRQAAAPKKKKRKF</sequence>
<keyword evidence="12" id="KW-1185">Reference proteome</keyword>
<dbReference type="STRING" id="1213857.A0A484FEX0"/>
<dbReference type="OrthoDB" id="2155935at2759"/>
<feature type="domain" description="XLF-like coiled-coil region" evidence="10">
    <location>
        <begin position="134"/>
        <end position="183"/>
    </location>
</feature>
<evidence type="ECO:0000256" key="2">
    <source>
        <dbReference type="ARBA" id="ARBA00022763"/>
    </source>
</evidence>
<comment type="similarity">
    <text evidence="6">Belongs to the XRCC4-XLF family. XLF subfamily.</text>
</comment>
<feature type="compositionally biased region" description="Basic and acidic residues" evidence="8">
    <location>
        <begin position="522"/>
        <end position="542"/>
    </location>
</feature>
<dbReference type="PANTHER" id="PTHR32235:SF1">
    <property type="entry name" value="NON-HOMOLOGOUS END-JOINING FACTOR 1"/>
    <property type="match status" value="1"/>
</dbReference>
<proteinExistence type="inferred from homology"/>
<dbReference type="Pfam" id="PF21928">
    <property type="entry name" value="XLF_CC"/>
    <property type="match status" value="1"/>
</dbReference>
<evidence type="ECO:0000256" key="3">
    <source>
        <dbReference type="ARBA" id="ARBA00023125"/>
    </source>
</evidence>
<dbReference type="GO" id="GO:0045027">
    <property type="term" value="F:DNA end binding"/>
    <property type="evidence" value="ECO:0007669"/>
    <property type="project" value="TreeGrafter"/>
</dbReference>
<evidence type="ECO:0000256" key="5">
    <source>
        <dbReference type="ARBA" id="ARBA00023242"/>
    </source>
</evidence>
<evidence type="ECO:0000313" key="11">
    <source>
        <dbReference type="EMBL" id="TDZ16378.1"/>
    </source>
</evidence>
<organism evidence="11 12">
    <name type="scientific">Colletotrichum orbiculare (strain 104-T / ATCC 96160 / CBS 514.97 / LARS 414 / MAFF 240422)</name>
    <name type="common">Cucumber anthracnose fungus</name>
    <name type="synonym">Colletotrichum lagenarium</name>
    <dbReference type="NCBI Taxonomy" id="1213857"/>
    <lineage>
        <taxon>Eukaryota</taxon>
        <taxon>Fungi</taxon>
        <taxon>Dikarya</taxon>
        <taxon>Ascomycota</taxon>
        <taxon>Pezizomycotina</taxon>
        <taxon>Sordariomycetes</taxon>
        <taxon>Hypocreomycetidae</taxon>
        <taxon>Glomerellales</taxon>
        <taxon>Glomerellaceae</taxon>
        <taxon>Colletotrichum</taxon>
        <taxon>Colletotrichum orbiculare species complex</taxon>
    </lineage>
</organism>
<evidence type="ECO:0000256" key="4">
    <source>
        <dbReference type="ARBA" id="ARBA00023204"/>
    </source>
</evidence>
<comment type="subcellular location">
    <subcellularLocation>
        <location evidence="1">Nucleus</location>
    </subcellularLocation>
</comment>
<feature type="region of interest" description="Disordered" evidence="8">
    <location>
        <begin position="270"/>
        <end position="555"/>
    </location>
</feature>
<dbReference type="Pfam" id="PF09302">
    <property type="entry name" value="XLF"/>
    <property type="match status" value="1"/>
</dbReference>
<dbReference type="CDD" id="cd22285">
    <property type="entry name" value="HD_XLF_N"/>
    <property type="match status" value="1"/>
</dbReference>
<comment type="caution">
    <text evidence="11">The sequence shown here is derived from an EMBL/GenBank/DDBJ whole genome shotgun (WGS) entry which is preliminary data.</text>
</comment>
<evidence type="ECO:0000259" key="10">
    <source>
        <dbReference type="Pfam" id="PF21928"/>
    </source>
</evidence>
<feature type="compositionally biased region" description="Acidic residues" evidence="8">
    <location>
        <begin position="403"/>
        <end position="414"/>
    </location>
</feature>
<feature type="compositionally biased region" description="Polar residues" evidence="8">
    <location>
        <begin position="287"/>
        <end position="298"/>
    </location>
</feature>
<evidence type="ECO:0000256" key="6">
    <source>
        <dbReference type="ARBA" id="ARBA00025747"/>
    </source>
</evidence>
<dbReference type="InterPro" id="IPR052287">
    <property type="entry name" value="NHEJ_factor"/>
</dbReference>